<organism evidence="1 2">
    <name type="scientific">Kwoniella dendrophila CBS 6074</name>
    <dbReference type="NCBI Taxonomy" id="1295534"/>
    <lineage>
        <taxon>Eukaryota</taxon>
        <taxon>Fungi</taxon>
        <taxon>Dikarya</taxon>
        <taxon>Basidiomycota</taxon>
        <taxon>Agaricomycotina</taxon>
        <taxon>Tremellomycetes</taxon>
        <taxon>Tremellales</taxon>
        <taxon>Cryptococcaceae</taxon>
        <taxon>Kwoniella</taxon>
    </lineage>
</organism>
<keyword evidence="2" id="KW-1185">Reference proteome</keyword>
<dbReference type="AlphaFoldDB" id="A0AAX4JND5"/>
<sequence length="236" mass="27104">MPSKKRKAPSVIYHEFYNSPDDTVYIRSKDDIYFKANKSKLTRASTFFNDILDTSGPISCDNDEDHPIELDFTEKAITAYLDIVSISGSHWINLDYPTCKEVYAIGHFTMSNKAMETTRTMLGSMIIPLDSWDLLIFASDHNDINLGRSALISFGEHELCNDRKALCQKRYTKEDLTFFRNNIEKLRPSWQLALFHCLLDNGQVTLGLGTYDLQAGFLLRHRENVEDHFNPEKYGG</sequence>
<dbReference type="EMBL" id="CP144098">
    <property type="protein sequence ID" value="WWC85933.1"/>
    <property type="molecule type" value="Genomic_DNA"/>
</dbReference>
<dbReference type="RefSeq" id="XP_066072696.1">
    <property type="nucleotide sequence ID" value="XM_066216599.1"/>
</dbReference>
<evidence type="ECO:0008006" key="3">
    <source>
        <dbReference type="Google" id="ProtNLM"/>
    </source>
</evidence>
<proteinExistence type="predicted"/>
<protein>
    <recommendedName>
        <fullName evidence="3">BTB domain-containing protein</fullName>
    </recommendedName>
</protein>
<dbReference type="Proteomes" id="UP001355207">
    <property type="component" value="Chromosome 1"/>
</dbReference>
<dbReference type="GeneID" id="91091475"/>
<name>A0AAX4JND5_9TREE</name>
<reference evidence="1 2" key="1">
    <citation type="submission" date="2024-01" db="EMBL/GenBank/DDBJ databases">
        <title>Comparative genomics of Cryptococcus and Kwoniella reveals pathogenesis evolution and contrasting modes of karyotype evolution via chromosome fusion or intercentromeric recombination.</title>
        <authorList>
            <person name="Coelho M.A."/>
            <person name="David-Palma M."/>
            <person name="Shea T."/>
            <person name="Bowers K."/>
            <person name="McGinley-Smith S."/>
            <person name="Mohammad A.W."/>
            <person name="Gnirke A."/>
            <person name="Yurkov A.M."/>
            <person name="Nowrousian M."/>
            <person name="Sun S."/>
            <person name="Cuomo C.A."/>
            <person name="Heitman J."/>
        </authorList>
    </citation>
    <scope>NUCLEOTIDE SEQUENCE [LARGE SCALE GENOMIC DNA]</scope>
    <source>
        <strain evidence="1 2">CBS 6074</strain>
    </source>
</reference>
<evidence type="ECO:0000313" key="2">
    <source>
        <dbReference type="Proteomes" id="UP001355207"/>
    </source>
</evidence>
<accession>A0AAX4JND5</accession>
<gene>
    <name evidence="1" type="ORF">L201_000803</name>
</gene>
<evidence type="ECO:0000313" key="1">
    <source>
        <dbReference type="EMBL" id="WWC85933.1"/>
    </source>
</evidence>